<dbReference type="STRING" id="754476.Q7A_1091"/>
<dbReference type="SUPFAM" id="SSF52540">
    <property type="entry name" value="P-loop containing nucleoside triphosphate hydrolases"/>
    <property type="match status" value="1"/>
</dbReference>
<dbReference type="Gene3D" id="3.40.50.300">
    <property type="entry name" value="P-loop containing nucleotide triphosphate hydrolases"/>
    <property type="match status" value="1"/>
</dbReference>
<protein>
    <recommendedName>
        <fullName evidence="3">Sulfotransferase family protein</fullName>
    </recommendedName>
</protein>
<sequence length="233" mass="27321">MPSEHFTKSFIQSIRPNTRNIINRIRLIGNNQKIFCIGLNKTGTTSIKKAMQHLGFIVGNQAEAQNLLKPWLKRDFQPIINYCKYAQAFQDSPFSFPYTYIPLDQAFPNSKFILTIRDDAEQWYSSITRFHGKKWSNGAIPTKNDLLNAVNGTKGRPWIVNRALFCTPEEDPYQKEKLIAFYNNYIHDVKQYFKYRTEDLLIINVANEDSYLKFCEFLGKSPIEKRFPWENKT</sequence>
<gene>
    <name evidence="1" type="ordered locus">Q7A_1091</name>
</gene>
<dbReference type="PANTHER" id="PTHR36978">
    <property type="entry name" value="P-LOOP CONTAINING NUCLEOTIDE TRIPHOSPHATE HYDROLASE"/>
    <property type="match status" value="1"/>
</dbReference>
<dbReference type="Pfam" id="PF17784">
    <property type="entry name" value="Sulfotransfer_4"/>
    <property type="match status" value="1"/>
</dbReference>
<accession>I1XHR2</accession>
<proteinExistence type="predicted"/>
<dbReference type="eggNOG" id="COG0457">
    <property type="taxonomic scope" value="Bacteria"/>
</dbReference>
<dbReference type="PATRIC" id="fig|754476.3.peg.1074"/>
<reference evidence="1 2" key="1">
    <citation type="journal article" date="2012" name="J. Bacteriol.">
        <title>Complete genome sequences of Methylophaga sp. strain JAM1 and Methylophaga sp. strain JAM7.</title>
        <authorList>
            <person name="Villeneuve C."/>
            <person name="Martineau C."/>
            <person name="Mauffrey F."/>
            <person name="Villemur R."/>
        </authorList>
    </citation>
    <scope>NUCLEOTIDE SEQUENCE [LARGE SCALE GENOMIC DNA]</scope>
    <source>
        <strain evidence="1 2">JAM1</strain>
    </source>
</reference>
<dbReference type="Proteomes" id="UP000009144">
    <property type="component" value="Chromosome"/>
</dbReference>
<evidence type="ECO:0000313" key="2">
    <source>
        <dbReference type="Proteomes" id="UP000009144"/>
    </source>
</evidence>
<evidence type="ECO:0000313" key="1">
    <source>
        <dbReference type="EMBL" id="AFI83931.1"/>
    </source>
</evidence>
<keyword evidence="2" id="KW-1185">Reference proteome</keyword>
<name>I1XHR2_METNJ</name>
<dbReference type="AlphaFoldDB" id="I1XHR2"/>
<organism evidence="1 2">
    <name type="scientific">Methylophaga nitratireducenticrescens</name>
    <dbReference type="NCBI Taxonomy" id="754476"/>
    <lineage>
        <taxon>Bacteria</taxon>
        <taxon>Pseudomonadati</taxon>
        <taxon>Pseudomonadota</taxon>
        <taxon>Gammaproteobacteria</taxon>
        <taxon>Thiotrichales</taxon>
        <taxon>Piscirickettsiaceae</taxon>
        <taxon>Methylophaga</taxon>
    </lineage>
</organism>
<dbReference type="KEGG" id="mej:Q7A_1091"/>
<dbReference type="PANTHER" id="PTHR36978:SF4">
    <property type="entry name" value="P-LOOP CONTAINING NUCLEOSIDE TRIPHOSPHATE HYDROLASE PROTEIN"/>
    <property type="match status" value="1"/>
</dbReference>
<dbReference type="InterPro" id="IPR027417">
    <property type="entry name" value="P-loop_NTPase"/>
</dbReference>
<dbReference type="InterPro" id="IPR040632">
    <property type="entry name" value="Sulfotransfer_4"/>
</dbReference>
<dbReference type="EMBL" id="CP003390">
    <property type="protein sequence ID" value="AFI83931.1"/>
    <property type="molecule type" value="Genomic_DNA"/>
</dbReference>
<evidence type="ECO:0008006" key="3">
    <source>
        <dbReference type="Google" id="ProtNLM"/>
    </source>
</evidence>
<dbReference type="HOGENOM" id="CLU_061199_4_0_6"/>
<reference evidence="1 2" key="2">
    <citation type="journal article" date="2013" name="Int. J. Syst. Evol. Microbiol.">
        <title>Methylophaga nitratireducenticrescens sp. nov. and Methylophaga frappieri sp. nov., isolated from the biofilm of the methanol-fed denitrification system treating the seawater at the Montreal Biodome.</title>
        <authorList>
            <person name="Villeneuve C."/>
            <person name="Martineau C."/>
            <person name="Mauffrey F."/>
            <person name="Villemur R."/>
        </authorList>
    </citation>
    <scope>NUCLEOTIDE SEQUENCE [LARGE SCALE GENOMIC DNA]</scope>
    <source>
        <strain evidence="1 2">JAM1</strain>
    </source>
</reference>